<dbReference type="AlphaFoldDB" id="A0A1G7LY19"/>
<dbReference type="Gene3D" id="1.20.1070.10">
    <property type="entry name" value="Rhodopsin 7-helix transmembrane proteins"/>
    <property type="match status" value="1"/>
</dbReference>
<keyword evidence="3 6" id="KW-0812">Transmembrane</keyword>
<evidence type="ECO:0000256" key="6">
    <source>
        <dbReference type="SAM" id="Phobius"/>
    </source>
</evidence>
<evidence type="ECO:0000256" key="3">
    <source>
        <dbReference type="ARBA" id="ARBA00022692"/>
    </source>
</evidence>
<keyword evidence="8" id="KW-1185">Reference proteome</keyword>
<dbReference type="GO" id="GO:0016020">
    <property type="term" value="C:membrane"/>
    <property type="evidence" value="ECO:0007669"/>
    <property type="project" value="UniProtKB-SubCell"/>
</dbReference>
<feature type="transmembrane region" description="Helical" evidence="6">
    <location>
        <begin position="166"/>
        <end position="186"/>
    </location>
</feature>
<evidence type="ECO:0000256" key="2">
    <source>
        <dbReference type="ARBA" id="ARBA00008130"/>
    </source>
</evidence>
<dbReference type="Proteomes" id="UP000199076">
    <property type="component" value="Unassembled WGS sequence"/>
</dbReference>
<proteinExistence type="inferred from homology"/>
<dbReference type="STRING" id="660518.SAMN05216218_10768"/>
<evidence type="ECO:0000313" key="7">
    <source>
        <dbReference type="EMBL" id="SDF54415.1"/>
    </source>
</evidence>
<evidence type="ECO:0000256" key="5">
    <source>
        <dbReference type="ARBA" id="ARBA00023136"/>
    </source>
</evidence>
<dbReference type="SUPFAM" id="SSF81321">
    <property type="entry name" value="Family A G protein-coupled receptor-like"/>
    <property type="match status" value="1"/>
</dbReference>
<comment type="similarity">
    <text evidence="2">Belongs to the archaeal/bacterial/fungal opsin family.</text>
</comment>
<protein>
    <submittedName>
        <fullName evidence="7">Bacteriorhodopsin-like protein</fullName>
    </submittedName>
</protein>
<organism evidence="7 8">
    <name type="scientific">Halorientalis regularis</name>
    <dbReference type="NCBI Taxonomy" id="660518"/>
    <lineage>
        <taxon>Archaea</taxon>
        <taxon>Methanobacteriati</taxon>
        <taxon>Methanobacteriota</taxon>
        <taxon>Stenosarchaea group</taxon>
        <taxon>Halobacteria</taxon>
        <taxon>Halobacteriales</taxon>
        <taxon>Haloarculaceae</taxon>
        <taxon>Halorientalis</taxon>
    </lineage>
</organism>
<dbReference type="InterPro" id="IPR001425">
    <property type="entry name" value="Arc/bac/fun_rhodopsins"/>
</dbReference>
<sequence>MISAATVYAASAAVYAVVIAGLVLWLRRIPDAYRQYCLPVLGIVVISGIAVALDAAGIGTVVVNEYAITIPSLLGDLIAYPALWAVAALLAGVDRRLFAITIALPFAQRAAFTIAAITGGLVALVMLAVLVVGHLVLLYLYRNQIWEAAQSVSEEQRLLHWKARNLLLFLIGMIIVSAVLGLVGLFDNFVSSVLTQYMNLLIRAGFAGFLFANVTNIDVGDAAGGLLDEIGGANDAGGSTNPGPAD</sequence>
<dbReference type="EMBL" id="FNBK01000007">
    <property type="protein sequence ID" value="SDF54415.1"/>
    <property type="molecule type" value="Genomic_DNA"/>
</dbReference>
<dbReference type="SMART" id="SM01021">
    <property type="entry name" value="Bac_rhodopsin"/>
    <property type="match status" value="1"/>
</dbReference>
<feature type="transmembrane region" description="Helical" evidence="6">
    <location>
        <begin position="6"/>
        <end position="26"/>
    </location>
</feature>
<evidence type="ECO:0000256" key="4">
    <source>
        <dbReference type="ARBA" id="ARBA00022989"/>
    </source>
</evidence>
<comment type="subcellular location">
    <subcellularLocation>
        <location evidence="1">Membrane</location>
        <topology evidence="1">Multi-pass membrane protein</topology>
    </subcellularLocation>
</comment>
<gene>
    <name evidence="7" type="ORF">SAMN05216218_10768</name>
</gene>
<dbReference type="RefSeq" id="WP_092691567.1">
    <property type="nucleotide sequence ID" value="NZ_FNBK01000007.1"/>
</dbReference>
<accession>A0A1G7LY19</accession>
<name>A0A1G7LY19_9EURY</name>
<evidence type="ECO:0000313" key="8">
    <source>
        <dbReference type="Proteomes" id="UP000199076"/>
    </source>
</evidence>
<keyword evidence="4 6" id="KW-1133">Transmembrane helix</keyword>
<dbReference type="OrthoDB" id="330248at2157"/>
<evidence type="ECO:0000256" key="1">
    <source>
        <dbReference type="ARBA" id="ARBA00004141"/>
    </source>
</evidence>
<feature type="transmembrane region" description="Helical" evidence="6">
    <location>
        <begin position="38"/>
        <end position="62"/>
    </location>
</feature>
<reference evidence="8" key="1">
    <citation type="submission" date="2016-10" db="EMBL/GenBank/DDBJ databases">
        <authorList>
            <person name="Varghese N."/>
            <person name="Submissions S."/>
        </authorList>
    </citation>
    <scope>NUCLEOTIDE SEQUENCE [LARGE SCALE GENOMIC DNA]</scope>
    <source>
        <strain evidence="8">IBRC-M 10760</strain>
    </source>
</reference>
<keyword evidence="5 6" id="KW-0472">Membrane</keyword>
<feature type="transmembrane region" description="Helical" evidence="6">
    <location>
        <begin position="68"/>
        <end position="90"/>
    </location>
</feature>